<comment type="similarity">
    <text evidence="2">Belongs to the peptidase C19 family.</text>
</comment>
<dbReference type="InterPro" id="IPR018200">
    <property type="entry name" value="USP_CS"/>
</dbReference>
<dbReference type="PROSITE" id="PS00972">
    <property type="entry name" value="USP_1"/>
    <property type="match status" value="1"/>
</dbReference>
<dbReference type="InterPro" id="IPR001394">
    <property type="entry name" value="Peptidase_C19_UCH"/>
</dbReference>
<protein>
    <recommendedName>
        <fullName evidence="8">Ubiquitin carboxyl-terminal hydrolase 47</fullName>
        <ecNumber evidence="3">3.4.19.12</ecNumber>
    </recommendedName>
    <alternativeName>
        <fullName evidence="9">Ubiquitin thioesterase 47</fullName>
    </alternativeName>
    <alternativeName>
        <fullName evidence="10">Ubiquitin-specific-processing protease 47</fullName>
    </alternativeName>
</protein>
<feature type="compositionally biased region" description="Polar residues" evidence="11">
    <location>
        <begin position="1025"/>
        <end position="1039"/>
    </location>
</feature>
<feature type="region of interest" description="Disordered" evidence="11">
    <location>
        <begin position="990"/>
        <end position="1039"/>
    </location>
</feature>
<keyword evidence="7" id="KW-0788">Thiol protease</keyword>
<evidence type="ECO:0000256" key="2">
    <source>
        <dbReference type="ARBA" id="ARBA00009085"/>
    </source>
</evidence>
<feature type="domain" description="USP" evidence="12">
    <location>
        <begin position="270"/>
        <end position="669"/>
    </location>
</feature>
<evidence type="ECO:0000259" key="12">
    <source>
        <dbReference type="PROSITE" id="PS50235"/>
    </source>
</evidence>
<feature type="region of interest" description="Disordered" evidence="11">
    <location>
        <begin position="1364"/>
        <end position="1390"/>
    </location>
</feature>
<keyword evidence="6 13" id="KW-0378">Hydrolase</keyword>
<proteinExistence type="inferred from homology"/>
<accession>A0A0A9W0Y7</accession>
<evidence type="ECO:0000256" key="5">
    <source>
        <dbReference type="ARBA" id="ARBA00022786"/>
    </source>
</evidence>
<gene>
    <name evidence="13" type="primary">USP47_0</name>
    <name evidence="13" type="ORF">CM83_76985</name>
</gene>
<organism evidence="13">
    <name type="scientific">Lygus hesperus</name>
    <name type="common">Western plant bug</name>
    <dbReference type="NCBI Taxonomy" id="30085"/>
    <lineage>
        <taxon>Eukaryota</taxon>
        <taxon>Metazoa</taxon>
        <taxon>Ecdysozoa</taxon>
        <taxon>Arthropoda</taxon>
        <taxon>Hexapoda</taxon>
        <taxon>Insecta</taxon>
        <taxon>Pterygota</taxon>
        <taxon>Neoptera</taxon>
        <taxon>Paraneoptera</taxon>
        <taxon>Hemiptera</taxon>
        <taxon>Heteroptera</taxon>
        <taxon>Panheteroptera</taxon>
        <taxon>Cimicomorpha</taxon>
        <taxon>Miridae</taxon>
        <taxon>Mirini</taxon>
        <taxon>Lygus</taxon>
    </lineage>
</organism>
<reference evidence="13" key="2">
    <citation type="submission" date="2014-07" db="EMBL/GenBank/DDBJ databases">
        <authorList>
            <person name="Hull J."/>
        </authorList>
    </citation>
    <scope>NUCLEOTIDE SEQUENCE</scope>
</reference>
<dbReference type="PROSITE" id="PS50235">
    <property type="entry name" value="USP_3"/>
    <property type="match status" value="1"/>
</dbReference>
<evidence type="ECO:0000256" key="1">
    <source>
        <dbReference type="ARBA" id="ARBA00000707"/>
    </source>
</evidence>
<feature type="non-terminal residue" evidence="13">
    <location>
        <position position="1"/>
    </location>
</feature>
<keyword evidence="4" id="KW-0645">Protease</keyword>
<dbReference type="InterPro" id="IPR050164">
    <property type="entry name" value="Peptidase_C19"/>
</dbReference>
<sequence>PNINLLANSQISAVSCFNPVYKNKVTSSFRLISTVFGSEKVKNYVIFYIVRSNCFSSESSSRISANFSSVLGIFTVTFISLCAPCQNNFSDSAVLTFPEGMVCVSPEDRVGESEARVQCIVRYIDFNSSSKEKYEGTFPASTDVRDLIDAVAAKFNINDPSLIRLNYQSAEGSLIFTIDTEGTLGTIGLNTDYGARNSMVLEIQKSPKGENNKRRFHPRSQAPDSDVITPPPPPLPLPGASADVTLPTPNKFHTRNYSRDSPSSSTRGYVGLVNQAMTCYLNSLLQALFMTPEFRNALYKWKFDPSQRALPQKCIPYQLQKLFLNLQTSDRTAVETTELTRSFGWESGEVWQQHDIQELCRVMFDALENEFKHTEQADLINHLYQGKMIDYVKCLECGTEKSKEDVFLDIPLPVRPFGSTVAYKDIDEALKAFVLPETLNENNQYFCEACNKKCDAHKGLKFSKFPYLLTLHLKRFDFDYNIMHRIKLNDKVTFPEILDLNAFIQNSETPPEENLDVTIKCDDSSTTDSALDEETNHVANEAPVFEADQSNFATDVGNNQDDDEGIDLSNNSNNSMENEKNINQSLSKGPFVYELYSIMIHSGSASGGHYYAYIKDFTRGEWFCFNDQLVSPITRDDIVKTYGGGPHRMYYNGAHSSSTNAYMLMYRQIDKNQNCQAMTTNDFPLHIQKILEEIKESEERERALKAKEEEMVKLKVYCNHPGASQRSIKVFIHYEDTLENALSLAYSQLKLESVIPEEQCRLVSYDKTREYLELSFEGREKNSIKDILSSTEKNSRGMNMEFLLETREKNKKFFPYNCGDISMIVYLVDLENCDVTSATYLRTSPCQTVADLKEFFQEAIPLESKDIHLAYARNNSIKYLPDREARSSSPRPLNRVGFFSENRVFITPALPEDGDLSVNFEKSRFYKCVFELRNVILLQLSLPENMEDQCDSLLIPLLDLEALSKEASETSSDSVDAGQRLNGIEEELAYSGASGTSDQSASEDSSLTDSERTIIGDTEVGTNDGRVSSGSDSEQLFSPVQSTPNVATTEEEGAAFVWNNDSISNSPKPAPNLYFRAELITEVVGAPTPMGEQRVLKVAVDRNMDMETFKTKLERYVGVAGKYLKIFQAPDSRSEVTSFFQNKDNDKIAIGLNRHLEKDEFRAKLYYLNTNYSKNQSQQNPVELIICKERTVGDTKKDIAKELAKKGWKAPVDRIRLRMKEWKSPGKILLDGIGWEELIQQDSIELFFQNLDGPEKVNANTFLVAFTRRWHPSTMTLGPFAEVVLDHPTEFLKRLSEMSALAVENIEFAKGSSIFPCEMNVLNINDLEWTTNEEILVEWKQSSFGCALVIFYRDKNEELKSLTKEEEDEMAQSESSNLPNSSSPYISSYSPRKERALKIYWDNKPAGKIMDLD</sequence>
<evidence type="ECO:0000256" key="6">
    <source>
        <dbReference type="ARBA" id="ARBA00022801"/>
    </source>
</evidence>
<dbReference type="Pfam" id="PF19718">
    <property type="entry name" value="USP47_C"/>
    <property type="match status" value="1"/>
</dbReference>
<dbReference type="GO" id="GO:0016579">
    <property type="term" value="P:protein deubiquitination"/>
    <property type="evidence" value="ECO:0007669"/>
    <property type="project" value="InterPro"/>
</dbReference>
<evidence type="ECO:0000256" key="11">
    <source>
        <dbReference type="SAM" id="MobiDB-lite"/>
    </source>
</evidence>
<dbReference type="GO" id="GO:0006508">
    <property type="term" value="P:proteolysis"/>
    <property type="evidence" value="ECO:0007669"/>
    <property type="project" value="UniProtKB-KW"/>
</dbReference>
<evidence type="ECO:0000256" key="7">
    <source>
        <dbReference type="ARBA" id="ARBA00022807"/>
    </source>
</evidence>
<keyword evidence="5" id="KW-0833">Ubl conjugation pathway</keyword>
<dbReference type="PANTHER" id="PTHR24006:SF702">
    <property type="entry name" value="UBIQUITIN CARBOXYL-TERMINAL HYDROLASE 47"/>
    <property type="match status" value="1"/>
</dbReference>
<dbReference type="InterPro" id="IPR028889">
    <property type="entry name" value="USP"/>
</dbReference>
<dbReference type="PROSITE" id="PS00973">
    <property type="entry name" value="USP_2"/>
    <property type="match status" value="1"/>
</dbReference>
<dbReference type="Gene3D" id="3.90.70.10">
    <property type="entry name" value="Cysteine proteinases"/>
    <property type="match status" value="1"/>
</dbReference>
<dbReference type="GO" id="GO:0005829">
    <property type="term" value="C:cytosol"/>
    <property type="evidence" value="ECO:0007669"/>
    <property type="project" value="TreeGrafter"/>
</dbReference>
<evidence type="ECO:0000256" key="9">
    <source>
        <dbReference type="ARBA" id="ARBA00029910"/>
    </source>
</evidence>
<comment type="catalytic activity">
    <reaction evidence="1">
        <text>Thiol-dependent hydrolysis of ester, thioester, amide, peptide and isopeptide bonds formed by the C-terminal Gly of ubiquitin (a 76-residue protein attached to proteins as an intracellular targeting signal).</text>
        <dbReference type="EC" id="3.4.19.12"/>
    </reaction>
</comment>
<dbReference type="EMBL" id="GBHO01042523">
    <property type="protein sequence ID" value="JAG01081.1"/>
    <property type="molecule type" value="Transcribed_RNA"/>
</dbReference>
<evidence type="ECO:0000256" key="3">
    <source>
        <dbReference type="ARBA" id="ARBA00012759"/>
    </source>
</evidence>
<dbReference type="SUPFAM" id="SSF54001">
    <property type="entry name" value="Cysteine proteinases"/>
    <property type="match status" value="1"/>
</dbReference>
<dbReference type="PANTHER" id="PTHR24006">
    <property type="entry name" value="UBIQUITIN CARBOXYL-TERMINAL HYDROLASE"/>
    <property type="match status" value="1"/>
</dbReference>
<dbReference type="GO" id="GO:0005634">
    <property type="term" value="C:nucleus"/>
    <property type="evidence" value="ECO:0007669"/>
    <property type="project" value="TreeGrafter"/>
</dbReference>
<feature type="compositionally biased region" description="Polar residues" evidence="11">
    <location>
        <begin position="993"/>
        <end position="1008"/>
    </location>
</feature>
<evidence type="ECO:0000256" key="4">
    <source>
        <dbReference type="ARBA" id="ARBA00022670"/>
    </source>
</evidence>
<dbReference type="Pfam" id="PF00443">
    <property type="entry name" value="UCH"/>
    <property type="match status" value="1"/>
</dbReference>
<reference evidence="13" key="1">
    <citation type="journal article" date="2014" name="PLoS ONE">
        <title>Transcriptome-Based Identification of ABC Transporters in the Western Tarnished Plant Bug Lygus hesperus.</title>
        <authorList>
            <person name="Hull J.J."/>
            <person name="Chaney K."/>
            <person name="Geib S.M."/>
            <person name="Fabrick J.A."/>
            <person name="Brent C.S."/>
            <person name="Walsh D."/>
            <person name="Lavine L.C."/>
        </authorList>
    </citation>
    <scope>NUCLEOTIDE SEQUENCE</scope>
</reference>
<evidence type="ECO:0000256" key="10">
    <source>
        <dbReference type="ARBA" id="ARBA00032453"/>
    </source>
</evidence>
<dbReference type="EC" id="3.4.19.12" evidence="3"/>
<dbReference type="InterPro" id="IPR038765">
    <property type="entry name" value="Papain-like_cys_pep_sf"/>
</dbReference>
<feature type="region of interest" description="Disordered" evidence="11">
    <location>
        <begin position="203"/>
        <end position="238"/>
    </location>
</feature>
<evidence type="ECO:0000256" key="8">
    <source>
        <dbReference type="ARBA" id="ARBA00026136"/>
    </source>
</evidence>
<dbReference type="CDD" id="cd02659">
    <property type="entry name" value="peptidase_C19C"/>
    <property type="match status" value="1"/>
</dbReference>
<dbReference type="GO" id="GO:0004843">
    <property type="term" value="F:cysteine-type deubiquitinase activity"/>
    <property type="evidence" value="ECO:0007669"/>
    <property type="project" value="UniProtKB-EC"/>
</dbReference>
<feature type="compositionally biased region" description="Low complexity" evidence="11">
    <location>
        <begin position="1373"/>
        <end position="1390"/>
    </location>
</feature>
<name>A0A0A9W0Y7_LYGHE</name>
<dbReference type="InterPro" id="IPR045578">
    <property type="entry name" value="USP47_C"/>
</dbReference>
<evidence type="ECO:0000313" key="13">
    <source>
        <dbReference type="EMBL" id="JAG01081.1"/>
    </source>
</evidence>